<organism evidence="1 2">
    <name type="scientific">Exidia glandulosa HHB12029</name>
    <dbReference type="NCBI Taxonomy" id="1314781"/>
    <lineage>
        <taxon>Eukaryota</taxon>
        <taxon>Fungi</taxon>
        <taxon>Dikarya</taxon>
        <taxon>Basidiomycota</taxon>
        <taxon>Agaricomycotina</taxon>
        <taxon>Agaricomycetes</taxon>
        <taxon>Auriculariales</taxon>
        <taxon>Exidiaceae</taxon>
        <taxon>Exidia</taxon>
    </lineage>
</organism>
<keyword evidence="2" id="KW-1185">Reference proteome</keyword>
<proteinExistence type="predicted"/>
<protein>
    <submittedName>
        <fullName evidence="1">Uncharacterized protein</fullName>
    </submittedName>
</protein>
<evidence type="ECO:0000313" key="2">
    <source>
        <dbReference type="Proteomes" id="UP000077266"/>
    </source>
</evidence>
<evidence type="ECO:0000313" key="1">
    <source>
        <dbReference type="EMBL" id="KZV93529.1"/>
    </source>
</evidence>
<dbReference type="EMBL" id="KV425988">
    <property type="protein sequence ID" value="KZV93529.1"/>
    <property type="molecule type" value="Genomic_DNA"/>
</dbReference>
<dbReference type="AlphaFoldDB" id="A0A166AMV0"/>
<gene>
    <name evidence="1" type="ORF">EXIGLDRAFT_717001</name>
</gene>
<accession>A0A166AMV0</accession>
<dbReference type="Proteomes" id="UP000077266">
    <property type="component" value="Unassembled WGS sequence"/>
</dbReference>
<reference evidence="1 2" key="1">
    <citation type="journal article" date="2016" name="Mol. Biol. Evol.">
        <title>Comparative Genomics of Early-Diverging Mushroom-Forming Fungi Provides Insights into the Origins of Lignocellulose Decay Capabilities.</title>
        <authorList>
            <person name="Nagy L.G."/>
            <person name="Riley R."/>
            <person name="Tritt A."/>
            <person name="Adam C."/>
            <person name="Daum C."/>
            <person name="Floudas D."/>
            <person name="Sun H."/>
            <person name="Yadav J.S."/>
            <person name="Pangilinan J."/>
            <person name="Larsson K.H."/>
            <person name="Matsuura K."/>
            <person name="Barry K."/>
            <person name="Labutti K."/>
            <person name="Kuo R."/>
            <person name="Ohm R.A."/>
            <person name="Bhattacharya S.S."/>
            <person name="Shirouzu T."/>
            <person name="Yoshinaga Y."/>
            <person name="Martin F.M."/>
            <person name="Grigoriev I.V."/>
            <person name="Hibbett D.S."/>
        </authorList>
    </citation>
    <scope>NUCLEOTIDE SEQUENCE [LARGE SCALE GENOMIC DNA]</scope>
    <source>
        <strain evidence="1 2">HHB12029</strain>
    </source>
</reference>
<sequence length="269" mass="29390">MCFRNHLKGLCPFSSRSKDFTTMCFLTFNNHPTVYEGVQVRLNAHQHQISSLVQSGLLSTYSTIPDALNARDRRDVFPFAYPEHHIVEPKVPQCDGIASLRQLLRIFGPATEDDSGNTSEPEVNKTLKFKAVRTRSALALVLDYMDQPHERMFEVADTDTAALTLSVRTDCVLLGDLSNASASSPDTVGQGPGASLTLGGVNIASSSPCSPPNAINVCDDGDETRVALPTDLPFFWYDEPQRQPVGATNGDAEDAVLALPTDLIYFWPT</sequence>
<name>A0A166AMV0_EXIGL</name>
<dbReference type="InParanoid" id="A0A166AMV0"/>